<dbReference type="Pfam" id="PF13505">
    <property type="entry name" value="OMP_b-brl"/>
    <property type="match status" value="1"/>
</dbReference>
<dbReference type="PANTHER" id="PTHR34001">
    <property type="entry name" value="BLL7405 PROTEIN"/>
    <property type="match status" value="1"/>
</dbReference>
<dbReference type="Gene3D" id="2.40.160.20">
    <property type="match status" value="1"/>
</dbReference>
<evidence type="ECO:0000313" key="6">
    <source>
        <dbReference type="Proteomes" id="UP000325385"/>
    </source>
</evidence>
<evidence type="ECO:0000256" key="1">
    <source>
        <dbReference type="ARBA" id="ARBA00004370"/>
    </source>
</evidence>
<name>A0A222ETH7_9SPHN</name>
<organism evidence="5 6">
    <name type="scientific">Qipengyuania flava</name>
    <dbReference type="NCBI Taxonomy" id="192812"/>
    <lineage>
        <taxon>Bacteria</taxon>
        <taxon>Pseudomonadati</taxon>
        <taxon>Pseudomonadota</taxon>
        <taxon>Alphaproteobacteria</taxon>
        <taxon>Sphingomonadales</taxon>
        <taxon>Erythrobacteraceae</taxon>
        <taxon>Qipengyuania</taxon>
    </lineage>
</organism>
<comment type="similarity">
    <text evidence="4">Belongs to the Omp25/RopB family.</text>
</comment>
<dbReference type="EMBL" id="CP032228">
    <property type="protein sequence ID" value="QFI64236.1"/>
    <property type="molecule type" value="Genomic_DNA"/>
</dbReference>
<evidence type="ECO:0000256" key="2">
    <source>
        <dbReference type="ARBA" id="ARBA00022729"/>
    </source>
</evidence>
<keyword evidence="3" id="KW-0472">Membrane</keyword>
<reference evidence="6" key="1">
    <citation type="submission" date="2018-09" db="EMBL/GenBank/DDBJ databases">
        <title>Nocardia yunnanensis sp. nov., an actinomycete isolated from a soil sample.</title>
        <authorList>
            <person name="Zhang J."/>
        </authorList>
    </citation>
    <scope>NUCLEOTIDE SEQUENCE [LARGE SCALE GENOMIC DNA]</scope>
    <source>
        <strain evidence="6">21-3</strain>
    </source>
</reference>
<protein>
    <submittedName>
        <fullName evidence="5">Porin family protein</fullName>
    </submittedName>
</protein>
<dbReference type="SUPFAM" id="SSF56925">
    <property type="entry name" value="OMPA-like"/>
    <property type="match status" value="1"/>
</dbReference>
<comment type="subcellular location">
    <subcellularLocation>
        <location evidence="1">Membrane</location>
    </subcellularLocation>
</comment>
<evidence type="ECO:0000256" key="3">
    <source>
        <dbReference type="ARBA" id="ARBA00023136"/>
    </source>
</evidence>
<evidence type="ECO:0000313" key="5">
    <source>
        <dbReference type="EMBL" id="QFI64236.1"/>
    </source>
</evidence>
<sequence length="281" mass="29458">MKKSTYLATAILAGALAQPAFAQDAEPEFFDGFYVGGHFGLDGIDDSAGEGIVFDTDGDGEYGDVVATTTGADAFGPGYCNGIANGAQANAGCSDDKSRFGYGARIGFDQRIGDGPIVAGLLVEGALSDSEEYSTGFSTTPASYTFVRGIDKSVALRGRLGVSPGSGRGLLYVTGGVAYADIDHDFVTTNTANSFTMTDDDDWQLGGQIGAGGELYLTNNISLGLEYLYSRYDDDDAYVLVGPGTAPATNPFLLDSGETRLRPSDPNLDIHSVRTTLNFRF</sequence>
<dbReference type="InterPro" id="IPR011250">
    <property type="entry name" value="OMP/PagP_B-barrel"/>
</dbReference>
<dbReference type="GO" id="GO:0016020">
    <property type="term" value="C:membrane"/>
    <property type="evidence" value="ECO:0007669"/>
    <property type="project" value="UniProtKB-SubCell"/>
</dbReference>
<dbReference type="GeneID" id="69698414"/>
<dbReference type="InterPro" id="IPR027385">
    <property type="entry name" value="Beta-barrel_OMP"/>
</dbReference>
<dbReference type="InterPro" id="IPR051692">
    <property type="entry name" value="OMP-like"/>
</dbReference>
<dbReference type="Proteomes" id="UP000325385">
    <property type="component" value="Chromosome"/>
</dbReference>
<dbReference type="AlphaFoldDB" id="A0A222ETH7"/>
<accession>A0A222ETH7</accession>
<gene>
    <name evidence="5" type="ORF">D0Y83_13920</name>
</gene>
<dbReference type="PANTHER" id="PTHR34001:SF3">
    <property type="entry name" value="BLL7405 PROTEIN"/>
    <property type="match status" value="1"/>
</dbReference>
<evidence type="ECO:0000256" key="4">
    <source>
        <dbReference type="ARBA" id="ARBA00038306"/>
    </source>
</evidence>
<dbReference type="RefSeq" id="WP_094062727.1">
    <property type="nucleotide sequence ID" value="NZ_CP022528.1"/>
</dbReference>
<dbReference type="KEGG" id="efv:CHH26_05305"/>
<keyword evidence="2" id="KW-0732">Signal</keyword>
<proteinExistence type="inferred from homology"/>